<keyword evidence="2" id="KW-0812">Transmembrane</keyword>
<dbReference type="EMBL" id="MFAF01000127">
    <property type="protein sequence ID" value="OGD72280.1"/>
    <property type="molecule type" value="Genomic_DNA"/>
</dbReference>
<evidence type="ECO:0008006" key="5">
    <source>
        <dbReference type="Google" id="ProtNLM"/>
    </source>
</evidence>
<dbReference type="Proteomes" id="UP000177187">
    <property type="component" value="Unassembled WGS sequence"/>
</dbReference>
<reference evidence="3 4" key="1">
    <citation type="journal article" date="2016" name="Nat. Commun.">
        <title>Thousands of microbial genomes shed light on interconnected biogeochemical processes in an aquifer system.</title>
        <authorList>
            <person name="Anantharaman K."/>
            <person name="Brown C.T."/>
            <person name="Hug L.A."/>
            <person name="Sharon I."/>
            <person name="Castelle C.J."/>
            <person name="Probst A.J."/>
            <person name="Thomas B.C."/>
            <person name="Singh A."/>
            <person name="Wilkins M.J."/>
            <person name="Karaoz U."/>
            <person name="Brodie E.L."/>
            <person name="Williams K.H."/>
            <person name="Hubbard S.S."/>
            <person name="Banfield J.F."/>
        </authorList>
    </citation>
    <scope>NUCLEOTIDE SEQUENCE [LARGE SCALE GENOMIC DNA]</scope>
</reference>
<name>A0A1F5EY46_9BACT</name>
<evidence type="ECO:0000256" key="2">
    <source>
        <dbReference type="SAM" id="Phobius"/>
    </source>
</evidence>
<feature type="transmembrane region" description="Helical" evidence="2">
    <location>
        <begin position="6"/>
        <end position="25"/>
    </location>
</feature>
<accession>A0A1F5EY46</accession>
<feature type="transmembrane region" description="Helical" evidence="2">
    <location>
        <begin position="37"/>
        <end position="57"/>
    </location>
</feature>
<dbReference type="PANTHER" id="PTHR37947">
    <property type="entry name" value="BLL2462 PROTEIN"/>
    <property type="match status" value="1"/>
</dbReference>
<comment type="caution">
    <text evidence="3">The sequence shown here is derived from an EMBL/GenBank/DDBJ whole genome shotgun (WGS) entry which is preliminary data.</text>
</comment>
<organism evidence="3 4">
    <name type="scientific">Candidatus Coatesbacteria bacterium RBG_13_66_14</name>
    <dbReference type="NCBI Taxonomy" id="1817816"/>
    <lineage>
        <taxon>Bacteria</taxon>
        <taxon>Candidatus Coatesiibacteriota</taxon>
    </lineage>
</organism>
<evidence type="ECO:0000313" key="4">
    <source>
        <dbReference type="Proteomes" id="UP000177187"/>
    </source>
</evidence>
<proteinExistence type="predicted"/>
<protein>
    <recommendedName>
        <fullName evidence="5">Aerotolerance regulator N-terminal domain-containing protein</fullName>
    </recommendedName>
</protein>
<gene>
    <name evidence="3" type="ORF">A2Y64_06855</name>
</gene>
<keyword evidence="2" id="KW-1133">Transmembrane helix</keyword>
<evidence type="ECO:0000313" key="3">
    <source>
        <dbReference type="EMBL" id="OGD72280.1"/>
    </source>
</evidence>
<feature type="compositionally biased region" description="Polar residues" evidence="1">
    <location>
        <begin position="238"/>
        <end position="257"/>
    </location>
</feature>
<keyword evidence="2" id="KW-0472">Membrane</keyword>
<evidence type="ECO:0000256" key="1">
    <source>
        <dbReference type="SAM" id="MobiDB-lite"/>
    </source>
</evidence>
<feature type="compositionally biased region" description="Low complexity" evidence="1">
    <location>
        <begin position="275"/>
        <end position="302"/>
    </location>
</feature>
<sequence>MSLAEWWPWALFVALGATALVALLYRRTDLRPGWKALFVILRGISVTLTALLFADLACQVQRPGESPAAAIVVDDSASMSLTDAEGRTRAGCAEELAVALRAAHPELDWSVYRLGELSAADPLEAVEMLASRRPDLAAVVVVGDGGGRVPVASLDIPFTVHAVVAGGASRFDVALDAPRGPRLALTGKSALFQVDVRLVGEGPTEATVRASGREVFGGRREVELDPALVDLSDGATVANRSRSRPTPFSSWTFSPRGSCSRKFHGASPRGGGWGFSSDGRGWSLPPATPSASSSPSRATRAT</sequence>
<dbReference type="STRING" id="1817816.A2Y64_06855"/>
<feature type="region of interest" description="Disordered" evidence="1">
    <location>
        <begin position="236"/>
        <end position="302"/>
    </location>
</feature>
<dbReference type="PANTHER" id="PTHR37947:SF1">
    <property type="entry name" value="BLL2462 PROTEIN"/>
    <property type="match status" value="1"/>
</dbReference>
<dbReference type="AlphaFoldDB" id="A0A1F5EY46"/>